<dbReference type="EMBL" id="JAAVTX010000001">
    <property type="protein sequence ID" value="NKE43744.1"/>
    <property type="molecule type" value="Genomic_DNA"/>
</dbReference>
<dbReference type="PRINTS" id="PR00420">
    <property type="entry name" value="RNGMNOXGNASE"/>
</dbReference>
<dbReference type="PANTHER" id="PTHR10742">
    <property type="entry name" value="FLAVIN MONOAMINE OXIDASE"/>
    <property type="match status" value="1"/>
</dbReference>
<dbReference type="Proteomes" id="UP000765160">
    <property type="component" value="Unassembled WGS sequence"/>
</dbReference>
<dbReference type="PANTHER" id="PTHR10742:SF410">
    <property type="entry name" value="LYSINE-SPECIFIC HISTONE DEMETHYLASE 2"/>
    <property type="match status" value="1"/>
</dbReference>
<comment type="catalytic activity">
    <reaction evidence="6">
        <text>L-tryptophan + O2 = indole-3-acetamide + CO2 + H2O</text>
        <dbReference type="Rhea" id="RHEA:16165"/>
        <dbReference type="ChEBI" id="CHEBI:15377"/>
        <dbReference type="ChEBI" id="CHEBI:15379"/>
        <dbReference type="ChEBI" id="CHEBI:16031"/>
        <dbReference type="ChEBI" id="CHEBI:16526"/>
        <dbReference type="ChEBI" id="CHEBI:57912"/>
        <dbReference type="EC" id="1.13.12.3"/>
    </reaction>
</comment>
<name>A0ABX1EW38_9PROT</name>
<comment type="pathway">
    <text evidence="1">Plant hormone metabolism; auxin biosynthesis.</text>
</comment>
<evidence type="ECO:0000256" key="2">
    <source>
        <dbReference type="ARBA" id="ARBA00005833"/>
    </source>
</evidence>
<dbReference type="InterPro" id="IPR036188">
    <property type="entry name" value="FAD/NAD-bd_sf"/>
</dbReference>
<dbReference type="Gene3D" id="3.50.50.60">
    <property type="entry name" value="FAD/NAD(P)-binding domain"/>
    <property type="match status" value="1"/>
</dbReference>
<dbReference type="RefSeq" id="WP_168047000.1">
    <property type="nucleotide sequence ID" value="NZ_JAATJR010000001.1"/>
</dbReference>
<dbReference type="InterPro" id="IPR050281">
    <property type="entry name" value="Flavin_monoamine_oxidase"/>
</dbReference>
<feature type="domain" description="Amine oxidase" evidence="7">
    <location>
        <begin position="14"/>
        <end position="410"/>
    </location>
</feature>
<dbReference type="SUPFAM" id="SSF51905">
    <property type="entry name" value="FAD/NAD(P)-binding domain"/>
    <property type="match status" value="1"/>
</dbReference>
<keyword evidence="5" id="KW-0073">Auxin biosynthesis</keyword>
<dbReference type="Pfam" id="PF01593">
    <property type="entry name" value="Amino_oxidase"/>
    <property type="match status" value="1"/>
</dbReference>
<comment type="caution">
    <text evidence="8">The sequence shown here is derived from an EMBL/GenBank/DDBJ whole genome shotgun (WGS) entry which is preliminary data.</text>
</comment>
<evidence type="ECO:0000256" key="5">
    <source>
        <dbReference type="ARBA" id="ARBA00023070"/>
    </source>
</evidence>
<dbReference type="EC" id="1.13.12.3" evidence="3"/>
<evidence type="ECO:0000259" key="7">
    <source>
        <dbReference type="Pfam" id="PF01593"/>
    </source>
</evidence>
<dbReference type="SUPFAM" id="SSF54373">
    <property type="entry name" value="FAD-linked reductases, C-terminal domain"/>
    <property type="match status" value="1"/>
</dbReference>
<evidence type="ECO:0000256" key="4">
    <source>
        <dbReference type="ARBA" id="ARBA00017871"/>
    </source>
</evidence>
<dbReference type="InterPro" id="IPR002937">
    <property type="entry name" value="Amino_oxidase"/>
</dbReference>
<reference evidence="8 9" key="1">
    <citation type="submission" date="2020-03" db="EMBL/GenBank/DDBJ databases">
        <title>Roseomonas selenitidurans sp. nov. isolated from soil.</title>
        <authorList>
            <person name="Liu H."/>
        </authorList>
    </citation>
    <scope>NUCLEOTIDE SEQUENCE [LARGE SCALE GENOMIC DNA]</scope>
    <source>
        <strain evidence="8 9">JCM 15073</strain>
    </source>
</reference>
<evidence type="ECO:0000256" key="1">
    <source>
        <dbReference type="ARBA" id="ARBA00004814"/>
    </source>
</evidence>
<comment type="similarity">
    <text evidence="2">Belongs to the tryptophan 2-monooxygenase family.</text>
</comment>
<gene>
    <name evidence="8" type="ORF">HB662_03075</name>
</gene>
<keyword evidence="9" id="KW-1185">Reference proteome</keyword>
<sequence>MTEPDVLVIGAGAAGIAAARAVQAAGRSVLVLEARGRVGGRAVTDHRLGLPFDLGAAWLHNAEDNPLVPLAREIGLTLADSDALRQERTLVGDRPANAAELAAYDEAWDRFQHAVAARIAAGGPDVSVAEAVPRGGAWDATVAAWQGDIIAAAPLDRVSLADFAATALDGRNLVVEAGIGTLLARLAEGLPIRLSAPVERLAWGGDRAVAEGGFGTIRARAVIATLPSSLLAAGTLRFDPPLPAELLQAARDLPLGQVAKVAFRGAAALGLPDFSSIDCQVAPGEALVAMNARPFGRDLLACHVGGDAAAALEAEGDAALEAFMRAEVARRFGHRAAQALAPDPIVTTWQRDPMARGVYSYARPGRASARGILAQPLAGGRLCLAGEACHARLAGTVGGAWQSGMVAAETALAALR</sequence>
<evidence type="ECO:0000313" key="9">
    <source>
        <dbReference type="Proteomes" id="UP000765160"/>
    </source>
</evidence>
<evidence type="ECO:0000256" key="3">
    <source>
        <dbReference type="ARBA" id="ARBA00012535"/>
    </source>
</evidence>
<evidence type="ECO:0000313" key="8">
    <source>
        <dbReference type="EMBL" id="NKE43744.1"/>
    </source>
</evidence>
<accession>A0ABX1EW38</accession>
<evidence type="ECO:0000256" key="6">
    <source>
        <dbReference type="ARBA" id="ARBA00047321"/>
    </source>
</evidence>
<protein>
    <recommendedName>
        <fullName evidence="4">Tryptophan 2-monooxygenase</fullName>
        <ecNumber evidence="3">1.13.12.3</ecNumber>
    </recommendedName>
</protein>
<organism evidence="8 9">
    <name type="scientific">Falsiroseomonas frigidaquae</name>
    <dbReference type="NCBI Taxonomy" id="487318"/>
    <lineage>
        <taxon>Bacteria</taxon>
        <taxon>Pseudomonadati</taxon>
        <taxon>Pseudomonadota</taxon>
        <taxon>Alphaproteobacteria</taxon>
        <taxon>Acetobacterales</taxon>
        <taxon>Roseomonadaceae</taxon>
        <taxon>Falsiroseomonas</taxon>
    </lineage>
</organism>
<proteinExistence type="inferred from homology"/>